<feature type="chain" id="PRO_5034631776" evidence="1">
    <location>
        <begin position="32"/>
        <end position="145"/>
    </location>
</feature>
<organism evidence="2">
    <name type="scientific">Cacopsylla melanoneura</name>
    <dbReference type="NCBI Taxonomy" id="428564"/>
    <lineage>
        <taxon>Eukaryota</taxon>
        <taxon>Metazoa</taxon>
        <taxon>Ecdysozoa</taxon>
        <taxon>Arthropoda</taxon>
        <taxon>Hexapoda</taxon>
        <taxon>Insecta</taxon>
        <taxon>Pterygota</taxon>
        <taxon>Neoptera</taxon>
        <taxon>Paraneoptera</taxon>
        <taxon>Hemiptera</taxon>
        <taxon>Sternorrhyncha</taxon>
        <taxon>Psylloidea</taxon>
        <taxon>Psyllidae</taxon>
        <taxon>Psyllinae</taxon>
        <taxon>Cacopsylla</taxon>
    </lineage>
</organism>
<dbReference type="EMBL" id="HBUF01265810">
    <property type="protein sequence ID" value="CAG6684090.1"/>
    <property type="molecule type" value="Transcribed_RNA"/>
</dbReference>
<feature type="signal peptide" evidence="1">
    <location>
        <begin position="1"/>
        <end position="31"/>
    </location>
</feature>
<name>A0A8D8TDB3_9HEMI</name>
<protein>
    <submittedName>
        <fullName evidence="2">Uncharacterized protein</fullName>
    </submittedName>
</protein>
<reference evidence="2" key="1">
    <citation type="submission" date="2021-05" db="EMBL/GenBank/DDBJ databases">
        <authorList>
            <person name="Alioto T."/>
            <person name="Alioto T."/>
            <person name="Gomez Garrido J."/>
        </authorList>
    </citation>
    <scope>NUCLEOTIDE SEQUENCE</scope>
</reference>
<evidence type="ECO:0000256" key="1">
    <source>
        <dbReference type="SAM" id="SignalP"/>
    </source>
</evidence>
<accession>A0A8D8TDB3</accession>
<sequence>MWSGRNQVMSWKIHAISVLLMVLSNVPRNDAKPNFIPYGDKIPGDIANIVNLCPSGCEKITLHQAKPVCGGNITVSRPTPSLTLETEVVQFKAITSAKCNGATCHVELGTDQADAWYAGMDCTQKGHDATCACTIYMEAHSNQRQ</sequence>
<dbReference type="AlphaFoldDB" id="A0A8D8TDB3"/>
<evidence type="ECO:0000313" key="2">
    <source>
        <dbReference type="EMBL" id="CAG6684090.1"/>
    </source>
</evidence>
<proteinExistence type="predicted"/>
<keyword evidence="1" id="KW-0732">Signal</keyword>